<dbReference type="Proteomes" id="UP000038045">
    <property type="component" value="Unplaced"/>
</dbReference>
<evidence type="ECO:0000313" key="2">
    <source>
        <dbReference type="Proteomes" id="UP000038045"/>
    </source>
</evidence>
<organism evidence="2 3">
    <name type="scientific">Parastrongyloides trichosuri</name>
    <name type="common">Possum-specific nematode worm</name>
    <dbReference type="NCBI Taxonomy" id="131310"/>
    <lineage>
        <taxon>Eukaryota</taxon>
        <taxon>Metazoa</taxon>
        <taxon>Ecdysozoa</taxon>
        <taxon>Nematoda</taxon>
        <taxon>Chromadorea</taxon>
        <taxon>Rhabditida</taxon>
        <taxon>Tylenchina</taxon>
        <taxon>Panagrolaimomorpha</taxon>
        <taxon>Strongyloidoidea</taxon>
        <taxon>Strongyloididae</taxon>
        <taxon>Parastrongyloides</taxon>
    </lineage>
</organism>
<dbReference type="GO" id="GO:0016020">
    <property type="term" value="C:membrane"/>
    <property type="evidence" value="ECO:0007669"/>
    <property type="project" value="InterPro"/>
</dbReference>
<evidence type="ECO:0000259" key="1">
    <source>
        <dbReference type="PROSITE" id="PS50060"/>
    </source>
</evidence>
<dbReference type="SUPFAM" id="SSF49899">
    <property type="entry name" value="Concanavalin A-like lectins/glucanases"/>
    <property type="match status" value="2"/>
</dbReference>
<feature type="domain" description="MAM" evidence="1">
    <location>
        <begin position="552"/>
        <end position="716"/>
    </location>
</feature>
<dbReference type="Pfam" id="PF00629">
    <property type="entry name" value="MAM"/>
    <property type="match status" value="1"/>
</dbReference>
<evidence type="ECO:0000313" key="3">
    <source>
        <dbReference type="WBParaSite" id="PTRK_0001611200.1"/>
    </source>
</evidence>
<dbReference type="GO" id="GO:0004888">
    <property type="term" value="F:transmembrane signaling receptor activity"/>
    <property type="evidence" value="ECO:0007669"/>
    <property type="project" value="InterPro"/>
</dbReference>
<accession>A0A0N5A3A5</accession>
<keyword evidence="2" id="KW-1185">Reference proteome</keyword>
<sequence length="731" mass="81612">MDSLVSNTGGSNAFVGRILQVALGLFVTTSNLQHSENEVSNDPSSFNCSFDNNCRWMTSGAGIDKWKIARGEPEPLLWFAATGTMQLPKEPFSLIEMRGNGGDALTSDVIQCQSDIGMITFIYWLIGAANFEICLLRQNNEKFNCTGYLNVPTMPGKLALNIPPIRHPFKISIIPNNKQGLIVLDDITYTSQGCSYPQKNIAKKPKFLPTPEPISHLSITTQKTIPDLKLPWTLPNIIEEVTTIKPSSLILSTRKSLHQLPLSQRANAAKNIRVIERPILPKSSNLLPFVQPRISSNLIKIGSSTDDREEEFDLLIYGNKTKPLFDKRKGKIVNDTSDLLCDFGEDFPCLWGPEAGRWAIIDEGAFPSFEESNIKELPSYPAAIVLQGTSMYTSDPLPCQTGSGKLLLRYWTNGNLKLQACALGFNEDSDAIQCNGPSENDTIAKTDSSLVIFEFNESMTEPFTLNIIPEWEKGSKNEYLIIDELAYVGGCETDVKENLINKVINEKKTTLTTTTSPITTEILTTNIEEVVTTTNPPTTTLIERTIHYCDILNCNFNDNACQYLNHGLTKVPWTLRSKGYGYPLTRLTDVRPYQGQQSFISTLLSPGDFAILESPKLELNQNNVVYFQYYRPSYSATIRLCIVDNETKPFKTISSFTQCPPILRSLTPKQAYSWQNLHIELPPGTTKFYLVAHNLVNAVEKTAIAIDNFKVAVCENKQSDFYTGMSTEETE</sequence>
<dbReference type="PANTHER" id="PTHR35265">
    <property type="entry name" value="LEUKOSIALIN"/>
    <property type="match status" value="1"/>
</dbReference>
<dbReference type="InterPro" id="IPR013320">
    <property type="entry name" value="ConA-like_dom_sf"/>
</dbReference>
<reference evidence="3" key="1">
    <citation type="submission" date="2017-02" db="UniProtKB">
        <authorList>
            <consortium name="WormBaseParasite"/>
        </authorList>
    </citation>
    <scope>IDENTIFICATION</scope>
</reference>
<protein>
    <submittedName>
        <fullName evidence="3">MAM domain-containing protein</fullName>
    </submittedName>
</protein>
<name>A0A0N5A3A5_PARTI</name>
<dbReference type="PROSITE" id="PS50060">
    <property type="entry name" value="MAM_2"/>
    <property type="match status" value="1"/>
</dbReference>
<proteinExistence type="predicted"/>
<dbReference type="PANTHER" id="PTHR35265:SF1">
    <property type="entry name" value="LEUKOSIALIN"/>
    <property type="match status" value="1"/>
</dbReference>
<dbReference type="Gene3D" id="2.60.120.200">
    <property type="match status" value="1"/>
</dbReference>
<dbReference type="InterPro" id="IPR000998">
    <property type="entry name" value="MAM_dom"/>
</dbReference>
<dbReference type="AlphaFoldDB" id="A0A0N5A3A5"/>
<dbReference type="WBParaSite" id="PTRK_0001611200.1">
    <property type="protein sequence ID" value="PTRK_0001611200.1"/>
    <property type="gene ID" value="PTRK_0001611200"/>
</dbReference>
<dbReference type="InterPro" id="IPR038829">
    <property type="entry name" value="Leukosialin"/>
</dbReference>